<evidence type="ECO:0000313" key="1">
    <source>
        <dbReference type="Proteomes" id="UP000887540"/>
    </source>
</evidence>
<sequence length="109" mass="12623">MLGIYKLKGLQDSDAKKQMYRNQRTAFKRTSDTFDIKNTTFVSIVSLYGTMGNITNSICNVWINLKRNKEVQELFIKLLPTFLYKMFKSQTSNTNTVFISSFGKSQRTV</sequence>
<name>A0A914E5D4_9BILA</name>
<dbReference type="Proteomes" id="UP000887540">
    <property type="component" value="Unplaced"/>
</dbReference>
<proteinExistence type="predicted"/>
<protein>
    <submittedName>
        <fullName evidence="2">Uncharacterized protein</fullName>
    </submittedName>
</protein>
<reference evidence="2" key="1">
    <citation type="submission" date="2022-11" db="UniProtKB">
        <authorList>
            <consortium name="WormBaseParasite"/>
        </authorList>
    </citation>
    <scope>IDENTIFICATION</scope>
</reference>
<keyword evidence="1" id="KW-1185">Reference proteome</keyword>
<dbReference type="AlphaFoldDB" id="A0A914E5D4"/>
<evidence type="ECO:0000313" key="2">
    <source>
        <dbReference type="WBParaSite" id="ACRNAN_scaffold5599.g16616.t1"/>
    </source>
</evidence>
<dbReference type="WBParaSite" id="ACRNAN_scaffold5599.g16616.t1">
    <property type="protein sequence ID" value="ACRNAN_scaffold5599.g16616.t1"/>
    <property type="gene ID" value="ACRNAN_scaffold5599.g16616"/>
</dbReference>
<organism evidence="1 2">
    <name type="scientific">Acrobeloides nanus</name>
    <dbReference type="NCBI Taxonomy" id="290746"/>
    <lineage>
        <taxon>Eukaryota</taxon>
        <taxon>Metazoa</taxon>
        <taxon>Ecdysozoa</taxon>
        <taxon>Nematoda</taxon>
        <taxon>Chromadorea</taxon>
        <taxon>Rhabditida</taxon>
        <taxon>Tylenchina</taxon>
        <taxon>Cephalobomorpha</taxon>
        <taxon>Cephaloboidea</taxon>
        <taxon>Cephalobidae</taxon>
        <taxon>Acrobeloides</taxon>
    </lineage>
</organism>
<accession>A0A914E5D4</accession>